<reference evidence="4 5" key="1">
    <citation type="submission" date="2019-06" db="EMBL/GenBank/DDBJ databases">
        <title>Erythrobacter insulae sp. nov., isolated from a tidal flat.</title>
        <authorList>
            <person name="Yoon J.-H."/>
        </authorList>
    </citation>
    <scope>NUCLEOTIDE SEQUENCE [LARGE SCALE GENOMIC DNA]</scope>
    <source>
        <strain evidence="4 5">JBTF-M21</strain>
    </source>
</reference>
<dbReference type="NCBIfam" id="NF008024">
    <property type="entry name" value="PRK10754.1"/>
    <property type="match status" value="1"/>
</dbReference>
<protein>
    <submittedName>
        <fullName evidence="4">Quinone oxidoreductase</fullName>
    </submittedName>
</protein>
<comment type="caution">
    <text evidence="4">The sequence shown here is derived from an EMBL/GenBank/DDBJ whole genome shotgun (WGS) entry which is preliminary data.</text>
</comment>
<evidence type="ECO:0000256" key="1">
    <source>
        <dbReference type="ARBA" id="ARBA00022857"/>
    </source>
</evidence>
<dbReference type="AlphaFoldDB" id="A0A547PF81"/>
<dbReference type="PANTHER" id="PTHR48106">
    <property type="entry name" value="QUINONE OXIDOREDUCTASE PIG3-RELATED"/>
    <property type="match status" value="1"/>
</dbReference>
<evidence type="ECO:0000313" key="5">
    <source>
        <dbReference type="Proteomes" id="UP000316343"/>
    </source>
</evidence>
<organism evidence="4 5">
    <name type="scientific">Erythrobacter insulae</name>
    <dbReference type="NCBI Taxonomy" id="2584124"/>
    <lineage>
        <taxon>Bacteria</taxon>
        <taxon>Pseudomonadati</taxon>
        <taxon>Pseudomonadota</taxon>
        <taxon>Alphaproteobacteria</taxon>
        <taxon>Sphingomonadales</taxon>
        <taxon>Erythrobacteraceae</taxon>
        <taxon>Erythrobacter/Porphyrobacter group</taxon>
        <taxon>Erythrobacter</taxon>
    </lineage>
</organism>
<dbReference type="GO" id="GO:0003960">
    <property type="term" value="F:quinone reductase (NADPH) activity"/>
    <property type="evidence" value="ECO:0007669"/>
    <property type="project" value="InterPro"/>
</dbReference>
<dbReference type="FunFam" id="3.40.50.720:FF:000053">
    <property type="entry name" value="Quinone oxidoreductase 1"/>
    <property type="match status" value="1"/>
</dbReference>
<dbReference type="CDD" id="cd05286">
    <property type="entry name" value="QOR2"/>
    <property type="match status" value="1"/>
</dbReference>
<dbReference type="InterPro" id="IPR011032">
    <property type="entry name" value="GroES-like_sf"/>
</dbReference>
<accession>A0A547PF81</accession>
<gene>
    <name evidence="4" type="ORF">FGU71_04035</name>
</gene>
<dbReference type="PANTHER" id="PTHR48106:SF13">
    <property type="entry name" value="QUINONE OXIDOREDUCTASE-RELATED"/>
    <property type="match status" value="1"/>
</dbReference>
<dbReference type="InterPro" id="IPR002364">
    <property type="entry name" value="Quin_OxRdtase/zeta-crystal_CS"/>
</dbReference>
<sequence length="325" mass="34057">MQLMRAQIAKHGGPENIEWVRHAMPSPDAGEVLIEHTAIGLNFIDTYHRTGLYPLELPSGLGLEAAGRIIAVGDGVTEYAKGDRVAYMGPSLGAYATHRIMPAAALFKVPDAISDETAAAAILKAATTEALVERCAALSAGDTVLVHAAAGGVGQIMAQWLKAIGVHVIGTVSTDAKETIARAAGCDHVIRYDHEDIAPRVREITGGGGVPVVFDGVGKDTFMASLDSMAPRGLLISFGNASGPVENVNLGILAQKGALFVTRPTLFHYYTAPAERAAGMARVWDMIGSGQVAINVGQTYPLKEAAQAHRDLETRSTTGSSVLIP</sequence>
<name>A0A547PF81_9SPHN</name>
<evidence type="ECO:0000256" key="2">
    <source>
        <dbReference type="ARBA" id="ARBA00023002"/>
    </source>
</evidence>
<dbReference type="PROSITE" id="PS01162">
    <property type="entry name" value="QOR_ZETA_CRYSTAL"/>
    <property type="match status" value="1"/>
</dbReference>
<dbReference type="Pfam" id="PF08240">
    <property type="entry name" value="ADH_N"/>
    <property type="match status" value="1"/>
</dbReference>
<evidence type="ECO:0000259" key="3">
    <source>
        <dbReference type="SMART" id="SM00829"/>
    </source>
</evidence>
<dbReference type="EMBL" id="VHJK01000001">
    <property type="protein sequence ID" value="TRD12704.1"/>
    <property type="molecule type" value="Genomic_DNA"/>
</dbReference>
<dbReference type="Proteomes" id="UP000316343">
    <property type="component" value="Unassembled WGS sequence"/>
</dbReference>
<dbReference type="InterPro" id="IPR020843">
    <property type="entry name" value="ER"/>
</dbReference>
<keyword evidence="5" id="KW-1185">Reference proteome</keyword>
<dbReference type="SMART" id="SM00829">
    <property type="entry name" value="PKS_ER"/>
    <property type="match status" value="1"/>
</dbReference>
<keyword evidence="1" id="KW-0521">NADP</keyword>
<dbReference type="InterPro" id="IPR013154">
    <property type="entry name" value="ADH-like_N"/>
</dbReference>
<dbReference type="Gene3D" id="3.90.180.10">
    <property type="entry name" value="Medium-chain alcohol dehydrogenases, catalytic domain"/>
    <property type="match status" value="1"/>
</dbReference>
<dbReference type="InterPro" id="IPR047618">
    <property type="entry name" value="QOR-like"/>
</dbReference>
<dbReference type="OrthoDB" id="9790818at2"/>
<dbReference type="InterPro" id="IPR036291">
    <property type="entry name" value="NAD(P)-bd_dom_sf"/>
</dbReference>
<dbReference type="SUPFAM" id="SSF50129">
    <property type="entry name" value="GroES-like"/>
    <property type="match status" value="1"/>
</dbReference>
<dbReference type="GO" id="GO:0070402">
    <property type="term" value="F:NADPH binding"/>
    <property type="evidence" value="ECO:0007669"/>
    <property type="project" value="TreeGrafter"/>
</dbReference>
<dbReference type="SUPFAM" id="SSF51735">
    <property type="entry name" value="NAD(P)-binding Rossmann-fold domains"/>
    <property type="match status" value="1"/>
</dbReference>
<dbReference type="GO" id="GO:0035925">
    <property type="term" value="F:mRNA 3'-UTR AU-rich region binding"/>
    <property type="evidence" value="ECO:0007669"/>
    <property type="project" value="TreeGrafter"/>
</dbReference>
<dbReference type="RefSeq" id="WP_142788971.1">
    <property type="nucleotide sequence ID" value="NZ_VHJK01000001.1"/>
</dbReference>
<dbReference type="GO" id="GO:0005829">
    <property type="term" value="C:cytosol"/>
    <property type="evidence" value="ECO:0007669"/>
    <property type="project" value="TreeGrafter"/>
</dbReference>
<dbReference type="InterPro" id="IPR013149">
    <property type="entry name" value="ADH-like_C"/>
</dbReference>
<proteinExistence type="predicted"/>
<evidence type="ECO:0000313" key="4">
    <source>
        <dbReference type="EMBL" id="TRD12704.1"/>
    </source>
</evidence>
<dbReference type="Gene3D" id="3.40.50.720">
    <property type="entry name" value="NAD(P)-binding Rossmann-like Domain"/>
    <property type="match status" value="1"/>
</dbReference>
<feature type="domain" description="Enoyl reductase (ER)" evidence="3">
    <location>
        <begin position="12"/>
        <end position="323"/>
    </location>
</feature>
<dbReference type="Pfam" id="PF00107">
    <property type="entry name" value="ADH_zinc_N"/>
    <property type="match status" value="1"/>
</dbReference>
<keyword evidence="2" id="KW-0560">Oxidoreductase</keyword>
<dbReference type="GO" id="GO:0008270">
    <property type="term" value="F:zinc ion binding"/>
    <property type="evidence" value="ECO:0007669"/>
    <property type="project" value="InterPro"/>
</dbReference>